<protein>
    <submittedName>
        <fullName evidence="4">Restriction endonuclease</fullName>
    </submittedName>
</protein>
<evidence type="ECO:0000313" key="5">
    <source>
        <dbReference type="Proteomes" id="UP001211420"/>
    </source>
</evidence>
<comment type="caution">
    <text evidence="4">The sequence shown here is derived from an EMBL/GenBank/DDBJ whole genome shotgun (WGS) entry which is preliminary data.</text>
</comment>
<reference evidence="3 5" key="2">
    <citation type="submission" date="2022-01" db="EMBL/GenBank/DDBJ databases">
        <title>VMRC isolate genome collection.</title>
        <authorList>
            <person name="France M."/>
            <person name="Rutt L."/>
            <person name="Humphrys M."/>
            <person name="Ravel J."/>
        </authorList>
    </citation>
    <scope>NUCLEOTIDE SEQUENCE [LARGE SCALE GENOMIC DNA]</scope>
    <source>
        <strain evidence="3 5">C0172B4</strain>
    </source>
</reference>
<reference evidence="4" key="1">
    <citation type="submission" date="2022-01" db="EMBL/GenBank/DDBJ databases">
        <title>STING isolate genome collection.</title>
        <authorList>
            <person name="France M."/>
            <person name="Rutt L."/>
            <person name="Humphrys M."/>
            <person name="Ravel J."/>
        </authorList>
    </citation>
    <scope>NUCLEOTIDE SEQUENCE</scope>
    <source>
        <strain evidence="4">C0081E5</strain>
    </source>
</reference>
<dbReference type="AlphaFoldDB" id="A0AAW5WXL2"/>
<proteinExistence type="predicted"/>
<dbReference type="Proteomes" id="UP001211566">
    <property type="component" value="Unassembled WGS sequence"/>
</dbReference>
<dbReference type="Proteomes" id="UP001211420">
    <property type="component" value="Unassembled WGS sequence"/>
</dbReference>
<evidence type="ECO:0000313" key="4">
    <source>
        <dbReference type="EMBL" id="MCZ9678307.1"/>
    </source>
</evidence>
<dbReference type="InterPro" id="IPR011335">
    <property type="entry name" value="Restrct_endonuc-II-like"/>
</dbReference>
<evidence type="ECO:0000313" key="6">
    <source>
        <dbReference type="Proteomes" id="UP001211566"/>
    </source>
</evidence>
<name>A0AAW5WXL2_9LACO</name>
<evidence type="ECO:0000259" key="2">
    <source>
        <dbReference type="Pfam" id="PF04471"/>
    </source>
</evidence>
<dbReference type="RefSeq" id="WP_269254111.1">
    <property type="nucleotide sequence ID" value="NZ_JAKHEY010000004.1"/>
</dbReference>
<dbReference type="EMBL" id="JAKHPW010000001">
    <property type="protein sequence ID" value="MCZ3621648.1"/>
    <property type="molecule type" value="Genomic_DNA"/>
</dbReference>
<keyword evidence="4" id="KW-0540">Nuclease</keyword>
<dbReference type="InterPro" id="IPR007560">
    <property type="entry name" value="Restrct_endonuc_IV_Mrr"/>
</dbReference>
<accession>A0AAW5WXL2</accession>
<dbReference type="GO" id="GO:0015666">
    <property type="term" value="F:restriction endodeoxyribonuclease activity"/>
    <property type="evidence" value="ECO:0007669"/>
    <property type="project" value="TreeGrafter"/>
</dbReference>
<dbReference type="PANTHER" id="PTHR30015:SF7">
    <property type="entry name" value="TYPE IV METHYL-DIRECTED RESTRICTION ENZYME ECOKMRR"/>
    <property type="match status" value="1"/>
</dbReference>
<dbReference type="GO" id="GO:0009307">
    <property type="term" value="P:DNA restriction-modification system"/>
    <property type="evidence" value="ECO:0007669"/>
    <property type="project" value="InterPro"/>
</dbReference>
<sequence length="307" mass="35360">MAKEKYVRREVWKEIVLALRDLGGSASRKQIRRTMAENEYNGLTYEGVYYVKISRNGNKYSPFMLDFNFNIRNLYTIGFIEEPQRGKDITLTDLGRTADLTNFPSQEQVDKISAYWKQKDELRYAKKKLKEKIGITGDTEPEVEDTDAQDTAEDDWKIQLLEQIKQFSPAKFESFSRLLISKMGVAIDKTKGVKLSGDHGIDGFGYFRSDEFRTSRVAIQCKRYTNGSVGESEIRDFKGTMDSFNAEYGIFVTTSYFTDSAKAIATQGNRTVTLIDGQELTDLVERYQLHITPVQTYSLDDYYFEKD</sequence>
<gene>
    <name evidence="3" type="ORF">L2772_02040</name>
    <name evidence="4" type="ORF">L2Z99_04315</name>
</gene>
<evidence type="ECO:0000256" key="1">
    <source>
        <dbReference type="ARBA" id="ARBA00022801"/>
    </source>
</evidence>
<dbReference type="InterPro" id="IPR011856">
    <property type="entry name" value="tRNA_endonuc-like_dom_sf"/>
</dbReference>
<dbReference type="SUPFAM" id="SSF52980">
    <property type="entry name" value="Restriction endonuclease-like"/>
    <property type="match status" value="1"/>
</dbReference>
<organism evidence="4 6">
    <name type="scientific">Lactobacillus mulieris</name>
    <dbReference type="NCBI Taxonomy" id="2508708"/>
    <lineage>
        <taxon>Bacteria</taxon>
        <taxon>Bacillati</taxon>
        <taxon>Bacillota</taxon>
        <taxon>Bacilli</taxon>
        <taxon>Lactobacillales</taxon>
        <taxon>Lactobacillaceae</taxon>
        <taxon>Lactobacillus</taxon>
    </lineage>
</organism>
<keyword evidence="4" id="KW-0255">Endonuclease</keyword>
<dbReference type="Pfam" id="PF04471">
    <property type="entry name" value="Mrr_cat"/>
    <property type="match status" value="1"/>
</dbReference>
<dbReference type="Gene3D" id="3.40.1350.10">
    <property type="match status" value="1"/>
</dbReference>
<dbReference type="InterPro" id="IPR052906">
    <property type="entry name" value="Type_IV_Methyl-Rstrct_Enzyme"/>
</dbReference>
<keyword evidence="1" id="KW-0378">Hydrolase</keyword>
<dbReference type="PANTHER" id="PTHR30015">
    <property type="entry name" value="MRR RESTRICTION SYSTEM PROTEIN"/>
    <property type="match status" value="1"/>
</dbReference>
<keyword evidence="5" id="KW-1185">Reference proteome</keyword>
<feature type="domain" description="Restriction endonuclease type IV Mrr" evidence="2">
    <location>
        <begin position="164"/>
        <end position="283"/>
    </location>
</feature>
<evidence type="ECO:0000313" key="3">
    <source>
        <dbReference type="EMBL" id="MCZ3621648.1"/>
    </source>
</evidence>
<dbReference type="EMBL" id="JAKHEY010000004">
    <property type="protein sequence ID" value="MCZ9678307.1"/>
    <property type="molecule type" value="Genomic_DNA"/>
</dbReference>
<dbReference type="GO" id="GO:0003677">
    <property type="term" value="F:DNA binding"/>
    <property type="evidence" value="ECO:0007669"/>
    <property type="project" value="InterPro"/>
</dbReference>